<gene>
    <name evidence="2" type="ORF">SAMN04489798_0641</name>
</gene>
<dbReference type="Proteomes" id="UP000198827">
    <property type="component" value="Chromosome I"/>
</dbReference>
<evidence type="ECO:0000313" key="3">
    <source>
        <dbReference type="Proteomes" id="UP000198827"/>
    </source>
</evidence>
<dbReference type="InterPro" id="IPR009003">
    <property type="entry name" value="Peptidase_S1_PA"/>
</dbReference>
<dbReference type="PROSITE" id="PS00134">
    <property type="entry name" value="TRYPSIN_HIS"/>
    <property type="match status" value="1"/>
</dbReference>
<feature type="signal peptide" evidence="1">
    <location>
        <begin position="1"/>
        <end position="21"/>
    </location>
</feature>
<evidence type="ECO:0000256" key="1">
    <source>
        <dbReference type="SAM" id="SignalP"/>
    </source>
</evidence>
<organism evidence="2 3">
    <name type="scientific">Pseudomonas arsenicoxydans</name>
    <dbReference type="NCBI Taxonomy" id="702115"/>
    <lineage>
        <taxon>Bacteria</taxon>
        <taxon>Pseudomonadati</taxon>
        <taxon>Pseudomonadota</taxon>
        <taxon>Gammaproteobacteria</taxon>
        <taxon>Pseudomonadales</taxon>
        <taxon>Pseudomonadaceae</taxon>
        <taxon>Pseudomonas</taxon>
    </lineage>
</organism>
<dbReference type="EMBL" id="LT629705">
    <property type="protein sequence ID" value="SDN58070.1"/>
    <property type="molecule type" value="Genomic_DNA"/>
</dbReference>
<reference evidence="2 3" key="1">
    <citation type="submission" date="2016-10" db="EMBL/GenBank/DDBJ databases">
        <authorList>
            <person name="de Groot N.N."/>
        </authorList>
    </citation>
    <scope>NUCLEOTIDE SEQUENCE [LARGE SCALE GENOMIC DNA]</scope>
    <source>
        <strain evidence="2 3">CECT 7543</strain>
    </source>
</reference>
<accession>A0A1H0CJN8</accession>
<sequence length="508" mass="55926">MNSIPIMLFGTLCLLCTPCFARSHDYGEEMQNLSSSKVLENANGSHDHWQGIGRLTINQGSCTASLIDTRDETASEPTPAYILTAGHCVELSNGNIVTDRPINGTMDFNYFADVSTFKHYPLKTVTWRSIQGVDMAIIELDVSLQKLIEEGIQPLKLARDTPTYDTDMLIVGAPKGFEQITLRMAACTLQPAKEIVEGSWVWRNTFMTRCQDVRGGGSGSPVLDRYTNEIIGVIGTGNFEESIAPCLDHAPCTPVGDTYQAVPGNVYGNPTTFLNGCFSQGRLATNPPSSCQLYPTFTIEGTNNLESYKRPKQLDDHSFVVPTWNYRFTINTAFYRYKTVRSAMECESTQHYSDAISATDAFINAQIGTTPGFYFLCIVGVDSSTQRPEAGLLKNALSLPIEILDNKPTTPPDLAIEAEVFVKLAEAEEPYRTYSIKYGPVETTDCRVPDKYIENMPMDFFIANDKLPGKLCVIAYDKSGQASEPRIDVFSRVIGVQQATSAGADAAR</sequence>
<name>A0A1H0CJN8_9PSED</name>
<dbReference type="GO" id="GO:0006508">
    <property type="term" value="P:proteolysis"/>
    <property type="evidence" value="ECO:0007669"/>
    <property type="project" value="InterPro"/>
</dbReference>
<dbReference type="SUPFAM" id="SSF50494">
    <property type="entry name" value="Trypsin-like serine proteases"/>
    <property type="match status" value="1"/>
</dbReference>
<proteinExistence type="predicted"/>
<protein>
    <submittedName>
        <fullName evidence="2">Trypsin-like peptidase domain-containing protein</fullName>
    </submittedName>
</protein>
<dbReference type="InterPro" id="IPR043504">
    <property type="entry name" value="Peptidase_S1_PA_chymotrypsin"/>
</dbReference>
<dbReference type="Gene3D" id="2.40.10.10">
    <property type="entry name" value="Trypsin-like serine proteases"/>
    <property type="match status" value="2"/>
</dbReference>
<dbReference type="AlphaFoldDB" id="A0A1H0CJN8"/>
<dbReference type="OrthoDB" id="6968353at2"/>
<keyword evidence="1" id="KW-0732">Signal</keyword>
<dbReference type="InterPro" id="IPR018114">
    <property type="entry name" value="TRYPSIN_HIS"/>
</dbReference>
<feature type="chain" id="PRO_5009247488" evidence="1">
    <location>
        <begin position="22"/>
        <end position="508"/>
    </location>
</feature>
<evidence type="ECO:0000313" key="2">
    <source>
        <dbReference type="EMBL" id="SDN58070.1"/>
    </source>
</evidence>
<dbReference type="GO" id="GO:0004252">
    <property type="term" value="F:serine-type endopeptidase activity"/>
    <property type="evidence" value="ECO:0007669"/>
    <property type="project" value="InterPro"/>
</dbReference>
<dbReference type="Pfam" id="PF13365">
    <property type="entry name" value="Trypsin_2"/>
    <property type="match status" value="1"/>
</dbReference>
<dbReference type="RefSeq" id="WP_090176769.1">
    <property type="nucleotide sequence ID" value="NZ_LT629705.1"/>
</dbReference>